<dbReference type="InterPro" id="IPR013557">
    <property type="entry name" value="AntA/B_antirep"/>
</dbReference>
<feature type="domain" description="Bacteriophage P22 Orf201 C-terminal" evidence="2">
    <location>
        <begin position="124"/>
        <end position="176"/>
    </location>
</feature>
<keyword evidence="4" id="KW-1185">Reference proteome</keyword>
<dbReference type="InterPro" id="IPR018877">
    <property type="entry name" value="Phage_P22_Orf201_C"/>
</dbReference>
<dbReference type="Pfam" id="PF08346">
    <property type="entry name" value="AntA"/>
    <property type="match status" value="1"/>
</dbReference>
<dbReference type="Proteomes" id="UP000593966">
    <property type="component" value="Chromosome"/>
</dbReference>
<evidence type="ECO:0000313" key="3">
    <source>
        <dbReference type="EMBL" id="QOW46448.1"/>
    </source>
</evidence>
<feature type="domain" description="AntA/AntB antirepressor" evidence="1">
    <location>
        <begin position="26"/>
        <end position="100"/>
    </location>
</feature>
<organism evidence="3 4">
    <name type="scientific">Acinetobacter piscicola</name>
    <dbReference type="NCBI Taxonomy" id="2006115"/>
    <lineage>
        <taxon>Bacteria</taxon>
        <taxon>Pseudomonadati</taxon>
        <taxon>Pseudomonadota</taxon>
        <taxon>Gammaproteobacteria</taxon>
        <taxon>Moraxellales</taxon>
        <taxon>Moraxellaceae</taxon>
        <taxon>Acinetobacter</taxon>
    </lineage>
</organism>
<sequence length="180" mass="20799">MNAIVSQNSLIPVIEHEIDGELQPCVDARTLHEWLKNGDRFATWIKSRLNTYGFIENQDFVCLSEISETQTKLGRKGKSIRRQYILTLDTAKELSMVENNEQGRTARRYFINCEKTLRQTAFGLMNQFNKAFLEVEKFSEIASNAGRTLCLVGKQFKPQAIERLEELKNKIQPMLPLEDK</sequence>
<dbReference type="RefSeq" id="WP_180097413.1">
    <property type="nucleotide sequence ID" value="NZ_CP048659.1"/>
</dbReference>
<reference evidence="3 4" key="1">
    <citation type="submission" date="2020-02" db="EMBL/GenBank/DDBJ databases">
        <title>Tigecycline-resistant Acinetobacter species from pigs and migratory birds.</title>
        <authorList>
            <person name="Chen C."/>
            <person name="Sun J."/>
            <person name="Liao X.-P."/>
            <person name="Liu Y.-H."/>
        </authorList>
    </citation>
    <scope>NUCLEOTIDE SEQUENCE [LARGE SCALE GENOMIC DNA]</scope>
    <source>
        <strain evidence="3 4">YH12207_T</strain>
    </source>
</reference>
<accession>A0A7S6VX21</accession>
<dbReference type="Pfam" id="PF10549">
    <property type="entry name" value="ORF11CD3"/>
    <property type="match status" value="1"/>
</dbReference>
<name>A0A7S6VX21_9GAMM</name>
<evidence type="ECO:0000259" key="1">
    <source>
        <dbReference type="Pfam" id="PF08346"/>
    </source>
</evidence>
<protein>
    <submittedName>
        <fullName evidence="3">Phage antirepressor Ant</fullName>
    </submittedName>
</protein>
<dbReference type="AlphaFoldDB" id="A0A7S6VX21"/>
<gene>
    <name evidence="3" type="ORF">G0028_11380</name>
</gene>
<evidence type="ECO:0000259" key="2">
    <source>
        <dbReference type="Pfam" id="PF10549"/>
    </source>
</evidence>
<proteinExistence type="predicted"/>
<evidence type="ECO:0000313" key="4">
    <source>
        <dbReference type="Proteomes" id="UP000593966"/>
    </source>
</evidence>
<dbReference type="EMBL" id="CP048659">
    <property type="protein sequence ID" value="QOW46448.1"/>
    <property type="molecule type" value="Genomic_DNA"/>
</dbReference>